<protein>
    <recommendedName>
        <fullName evidence="3">Outer membrane beta-barrel protein</fullName>
    </recommendedName>
</protein>
<dbReference type="EMBL" id="QGHA01000004">
    <property type="protein sequence ID" value="PWK77511.1"/>
    <property type="molecule type" value="Genomic_DNA"/>
</dbReference>
<dbReference type="AlphaFoldDB" id="A0A316HBW4"/>
<keyword evidence="2" id="KW-1185">Reference proteome</keyword>
<dbReference type="Proteomes" id="UP000245678">
    <property type="component" value="Unassembled WGS sequence"/>
</dbReference>
<evidence type="ECO:0000313" key="1">
    <source>
        <dbReference type="EMBL" id="PWK77511.1"/>
    </source>
</evidence>
<proteinExistence type="predicted"/>
<evidence type="ECO:0000313" key="2">
    <source>
        <dbReference type="Proteomes" id="UP000245678"/>
    </source>
</evidence>
<organism evidence="1 2">
    <name type="scientific">Mucilaginibacter oryzae</name>
    <dbReference type="NCBI Taxonomy" id="468058"/>
    <lineage>
        <taxon>Bacteria</taxon>
        <taxon>Pseudomonadati</taxon>
        <taxon>Bacteroidota</taxon>
        <taxon>Sphingobacteriia</taxon>
        <taxon>Sphingobacteriales</taxon>
        <taxon>Sphingobacteriaceae</taxon>
        <taxon>Mucilaginibacter</taxon>
    </lineage>
</organism>
<reference evidence="1 2" key="1">
    <citation type="submission" date="2018-05" db="EMBL/GenBank/DDBJ databases">
        <title>Genomic Encyclopedia of Archaeal and Bacterial Type Strains, Phase II (KMG-II): from individual species to whole genera.</title>
        <authorList>
            <person name="Goeker M."/>
        </authorList>
    </citation>
    <scope>NUCLEOTIDE SEQUENCE [LARGE SCALE GENOMIC DNA]</scope>
    <source>
        <strain evidence="1 2">DSM 19975</strain>
    </source>
</reference>
<name>A0A316HBW4_9SPHI</name>
<sequence length="409" mass="46906">MTNTIKIKEDITNNVITDHNVSSGTYIINNYLTNRSRYTTTDDVPSLSFFRIFNKNFTNRFRKSLFLGTDIQEQFYNQHNTSQHKFQNFNHCYAFFLPQADITYTDDQFGDHLITLKSNYSSSIGYPTVNQITSLIDSTNTYFQQYGNPDARPFYKRELSFNFSYINFRSKGLFDSFVTYVNLGSLRNALVDSIIYDGAGRAANYSINVPDAKYLKTKTEFYKAVKMNKNQLQVNGSTVFTESVQPQYINGLVTHVKNFYNENVLNLLYTLGHTFALKASQFFSWYRSDQFGANNAQLRNSVQRTIVSGSMNVPGQITFSSNITFNKITSSYVPPSTFNIWNASVTYRFLKGNKGEIKFSALDLLRQNKSVINYGAGNTLTIGNVNVLKQYYILTLAFYPRKFGRNGNQ</sequence>
<gene>
    <name evidence="1" type="ORF">LX99_02388</name>
</gene>
<evidence type="ECO:0008006" key="3">
    <source>
        <dbReference type="Google" id="ProtNLM"/>
    </source>
</evidence>
<comment type="caution">
    <text evidence="1">The sequence shown here is derived from an EMBL/GenBank/DDBJ whole genome shotgun (WGS) entry which is preliminary data.</text>
</comment>
<accession>A0A316HBW4</accession>